<comment type="caution">
    <text evidence="1">The sequence shown here is derived from an EMBL/GenBank/DDBJ whole genome shotgun (WGS) entry which is preliminary data.</text>
</comment>
<evidence type="ECO:0000313" key="2">
    <source>
        <dbReference type="Proteomes" id="UP000499080"/>
    </source>
</evidence>
<protein>
    <submittedName>
        <fullName evidence="1">Uncharacterized protein</fullName>
    </submittedName>
</protein>
<name>A0A4Y2F3Z5_ARAVE</name>
<sequence>METREVNKVLRTVCDVTSCSIIKSVSAIQTSPQIGHIGSLRVSMEYICWFFPLQSSIGNPLPPVFNPVSSLVAVVASVSFP</sequence>
<dbReference type="AlphaFoldDB" id="A0A4Y2F3Z5"/>
<gene>
    <name evidence="1" type="ORF">AVEN_208022_1</name>
</gene>
<reference evidence="1 2" key="1">
    <citation type="journal article" date="2019" name="Sci. Rep.">
        <title>Orb-weaving spider Araneus ventricosus genome elucidates the spidroin gene catalogue.</title>
        <authorList>
            <person name="Kono N."/>
            <person name="Nakamura H."/>
            <person name="Ohtoshi R."/>
            <person name="Moran D.A.P."/>
            <person name="Shinohara A."/>
            <person name="Yoshida Y."/>
            <person name="Fujiwara M."/>
            <person name="Mori M."/>
            <person name="Tomita M."/>
            <person name="Arakawa K."/>
        </authorList>
    </citation>
    <scope>NUCLEOTIDE SEQUENCE [LARGE SCALE GENOMIC DNA]</scope>
</reference>
<accession>A0A4Y2F3Z5</accession>
<proteinExistence type="predicted"/>
<organism evidence="1 2">
    <name type="scientific">Araneus ventricosus</name>
    <name type="common">Orbweaver spider</name>
    <name type="synonym">Epeira ventricosa</name>
    <dbReference type="NCBI Taxonomy" id="182803"/>
    <lineage>
        <taxon>Eukaryota</taxon>
        <taxon>Metazoa</taxon>
        <taxon>Ecdysozoa</taxon>
        <taxon>Arthropoda</taxon>
        <taxon>Chelicerata</taxon>
        <taxon>Arachnida</taxon>
        <taxon>Araneae</taxon>
        <taxon>Araneomorphae</taxon>
        <taxon>Entelegynae</taxon>
        <taxon>Araneoidea</taxon>
        <taxon>Araneidae</taxon>
        <taxon>Araneus</taxon>
    </lineage>
</organism>
<dbReference type="Proteomes" id="UP000499080">
    <property type="component" value="Unassembled WGS sequence"/>
</dbReference>
<evidence type="ECO:0000313" key="1">
    <source>
        <dbReference type="EMBL" id="GBM34815.1"/>
    </source>
</evidence>
<keyword evidence="2" id="KW-1185">Reference proteome</keyword>
<dbReference type="EMBL" id="BGPR01000770">
    <property type="protein sequence ID" value="GBM34815.1"/>
    <property type="molecule type" value="Genomic_DNA"/>
</dbReference>